<dbReference type="InterPro" id="IPR000639">
    <property type="entry name" value="Epox_hydrolase-like"/>
</dbReference>
<reference evidence="6" key="1">
    <citation type="journal article" date="2019" name="Int. J. Syst. Evol. Microbiol.">
        <title>The Global Catalogue of Microorganisms (GCM) 10K type strain sequencing project: providing services to taxonomists for standard genome sequencing and annotation.</title>
        <authorList>
            <consortium name="The Broad Institute Genomics Platform"/>
            <consortium name="The Broad Institute Genome Sequencing Center for Infectious Disease"/>
            <person name="Wu L."/>
            <person name="Ma J."/>
        </authorList>
    </citation>
    <scope>NUCLEOTIDE SEQUENCE [LARGE SCALE GENOMIC DNA]</scope>
    <source>
        <strain evidence="6">JCM 17388</strain>
    </source>
</reference>
<keyword evidence="6" id="KW-1185">Reference proteome</keyword>
<evidence type="ECO:0000259" key="4">
    <source>
        <dbReference type="Pfam" id="PF06441"/>
    </source>
</evidence>
<feature type="domain" description="Epoxide hydrolase N-terminal" evidence="4">
    <location>
        <begin position="17"/>
        <end position="122"/>
    </location>
</feature>
<evidence type="ECO:0000256" key="3">
    <source>
        <dbReference type="ARBA" id="ARBA00022801"/>
    </source>
</evidence>
<dbReference type="PANTHER" id="PTHR21661">
    <property type="entry name" value="EPOXIDE HYDROLASE 1-RELATED"/>
    <property type="match status" value="1"/>
</dbReference>
<sequence>MTGRVRSVPIMSENAEIKPFRIDVPQARLDDLHDRLDRTLWPDELPGAGWDYGVPVEYVRNLAGYWRHEYDWRAHEARINRYPQFTTEIDGQNIHFMHVRSRHEDALPLILTHGWPGSIVEYLRVIESLTDPDDPARAFHVVIPSLPGFGFSGPTRERGWNRYRTARAWAELMRRLGYDRYGAAGNDGGSLVSPEIGRIDPEHVVGVHVTQIFSFPSGDPAEFERITQEDRKALEVLQRFHDTKMSFNTLHSQQPQTLSYAIFDSPAGLLGWNSQLFGDTADVDADFVLTNTMLYWLTGTATSATRFYYEDAHAEHPKEPTTVPTGLAMFDGDFVSMRTFAERDHTNIVHWRSYDRGGHYAAHIVPDVLAEDLRTFYDGLR</sequence>
<dbReference type="Proteomes" id="UP001501251">
    <property type="component" value="Unassembled WGS sequence"/>
</dbReference>
<dbReference type="EMBL" id="BAABAQ010000008">
    <property type="protein sequence ID" value="GAA4197299.1"/>
    <property type="molecule type" value="Genomic_DNA"/>
</dbReference>
<evidence type="ECO:0000256" key="1">
    <source>
        <dbReference type="ARBA" id="ARBA00010088"/>
    </source>
</evidence>
<name>A0ABP8B3M7_9ACTN</name>
<keyword evidence="2" id="KW-0058">Aromatic hydrocarbons catabolism</keyword>
<dbReference type="Pfam" id="PF06441">
    <property type="entry name" value="EHN"/>
    <property type="match status" value="1"/>
</dbReference>
<protein>
    <recommendedName>
        <fullName evidence="4">Epoxide hydrolase N-terminal domain-containing protein</fullName>
    </recommendedName>
</protein>
<comment type="similarity">
    <text evidence="1">Belongs to the peptidase S33 family.</text>
</comment>
<proteinExistence type="inferred from homology"/>
<evidence type="ECO:0000313" key="5">
    <source>
        <dbReference type="EMBL" id="GAA4197299.1"/>
    </source>
</evidence>
<gene>
    <name evidence="5" type="ORF">GCM10022252_46010</name>
</gene>
<dbReference type="InterPro" id="IPR029058">
    <property type="entry name" value="AB_hydrolase_fold"/>
</dbReference>
<dbReference type="PRINTS" id="PR00412">
    <property type="entry name" value="EPOXHYDRLASE"/>
</dbReference>
<dbReference type="PANTHER" id="PTHR21661:SF35">
    <property type="entry name" value="EPOXIDE HYDROLASE"/>
    <property type="match status" value="1"/>
</dbReference>
<organism evidence="5 6">
    <name type="scientific">Streptosporangium oxazolinicum</name>
    <dbReference type="NCBI Taxonomy" id="909287"/>
    <lineage>
        <taxon>Bacteria</taxon>
        <taxon>Bacillati</taxon>
        <taxon>Actinomycetota</taxon>
        <taxon>Actinomycetes</taxon>
        <taxon>Streptosporangiales</taxon>
        <taxon>Streptosporangiaceae</taxon>
        <taxon>Streptosporangium</taxon>
    </lineage>
</organism>
<dbReference type="PIRSF" id="PIRSF001112">
    <property type="entry name" value="Epoxide_hydrolase"/>
    <property type="match status" value="1"/>
</dbReference>
<dbReference type="Gene3D" id="3.40.50.1820">
    <property type="entry name" value="alpha/beta hydrolase"/>
    <property type="match status" value="1"/>
</dbReference>
<dbReference type="InterPro" id="IPR016292">
    <property type="entry name" value="Epoxide_hydrolase"/>
</dbReference>
<dbReference type="InterPro" id="IPR010497">
    <property type="entry name" value="Epoxide_hydro_N"/>
</dbReference>
<dbReference type="SUPFAM" id="SSF53474">
    <property type="entry name" value="alpha/beta-Hydrolases"/>
    <property type="match status" value="1"/>
</dbReference>
<accession>A0ABP8B3M7</accession>
<evidence type="ECO:0000313" key="6">
    <source>
        <dbReference type="Proteomes" id="UP001501251"/>
    </source>
</evidence>
<keyword evidence="3" id="KW-0378">Hydrolase</keyword>
<evidence type="ECO:0000256" key="2">
    <source>
        <dbReference type="ARBA" id="ARBA00022797"/>
    </source>
</evidence>
<comment type="caution">
    <text evidence="5">The sequence shown here is derived from an EMBL/GenBank/DDBJ whole genome shotgun (WGS) entry which is preliminary data.</text>
</comment>